<evidence type="ECO:0000256" key="3">
    <source>
        <dbReference type="ARBA" id="ARBA00022448"/>
    </source>
</evidence>
<dbReference type="RefSeq" id="WP_129121855.1">
    <property type="nucleotide sequence ID" value="NZ_PEIB01000007.1"/>
</dbReference>
<dbReference type="Pfam" id="PF01554">
    <property type="entry name" value="MatE"/>
    <property type="match status" value="2"/>
</dbReference>
<feature type="transmembrane region" description="Helical" evidence="12">
    <location>
        <begin position="132"/>
        <end position="151"/>
    </location>
</feature>
<comment type="caution">
    <text evidence="13">The sequence shown here is derived from an EMBL/GenBank/DDBJ whole genome shotgun (WGS) entry which is preliminary data.</text>
</comment>
<dbReference type="EMBL" id="PEIB01000007">
    <property type="protein sequence ID" value="RXJ73691.1"/>
    <property type="molecule type" value="Genomic_DNA"/>
</dbReference>
<dbReference type="InterPro" id="IPR048279">
    <property type="entry name" value="MdtK-like"/>
</dbReference>
<dbReference type="InterPro" id="IPR002528">
    <property type="entry name" value="MATE_fam"/>
</dbReference>
<gene>
    <name evidence="13" type="ORF">CS022_08095</name>
</gene>
<dbReference type="PIRSF" id="PIRSF006603">
    <property type="entry name" value="DinF"/>
    <property type="match status" value="1"/>
</dbReference>
<evidence type="ECO:0000256" key="8">
    <source>
        <dbReference type="ARBA" id="ARBA00023065"/>
    </source>
</evidence>
<dbReference type="Proteomes" id="UP000290287">
    <property type="component" value="Unassembled WGS sequence"/>
</dbReference>
<feature type="transmembrane region" description="Helical" evidence="12">
    <location>
        <begin position="89"/>
        <end position="112"/>
    </location>
</feature>
<feature type="transmembrane region" description="Helical" evidence="12">
    <location>
        <begin position="238"/>
        <end position="264"/>
    </location>
</feature>
<feature type="transmembrane region" description="Helical" evidence="12">
    <location>
        <begin position="284"/>
        <end position="306"/>
    </location>
</feature>
<keyword evidence="9 12" id="KW-0472">Membrane</keyword>
<evidence type="ECO:0000256" key="9">
    <source>
        <dbReference type="ARBA" id="ARBA00023136"/>
    </source>
</evidence>
<dbReference type="GO" id="GO:0015297">
    <property type="term" value="F:antiporter activity"/>
    <property type="evidence" value="ECO:0007669"/>
    <property type="project" value="UniProtKB-KW"/>
</dbReference>
<feature type="transmembrane region" description="Helical" evidence="12">
    <location>
        <begin position="386"/>
        <end position="408"/>
    </location>
</feature>
<feature type="transmembrane region" description="Helical" evidence="12">
    <location>
        <begin position="53"/>
        <end position="77"/>
    </location>
</feature>
<evidence type="ECO:0000256" key="4">
    <source>
        <dbReference type="ARBA" id="ARBA00022449"/>
    </source>
</evidence>
<evidence type="ECO:0000256" key="6">
    <source>
        <dbReference type="ARBA" id="ARBA00022692"/>
    </source>
</evidence>
<evidence type="ECO:0000256" key="5">
    <source>
        <dbReference type="ARBA" id="ARBA00022475"/>
    </source>
</evidence>
<evidence type="ECO:0000256" key="2">
    <source>
        <dbReference type="ARBA" id="ARBA00013489"/>
    </source>
</evidence>
<evidence type="ECO:0000313" key="14">
    <source>
        <dbReference type="Proteomes" id="UP000290287"/>
    </source>
</evidence>
<dbReference type="InterPro" id="IPR050222">
    <property type="entry name" value="MATE_MdtK"/>
</dbReference>
<keyword evidence="6 12" id="KW-0812">Transmembrane</keyword>
<sequence>MQDLTTGPIHRHIISMAVPIATGLLIQTLYFLIDLYFVGQLGDAALAGVSAAGNLFFFNMALTQILNVGCATLVAHAMGRKDREKAESVYSHAMFYGITSTIIICLLGYSFGGTYLDALASTAEVQILASQYFNWFLPSLALQFILVVITASMRGAGLVKPFMAIQVVGIITNAILSPLLITGAGGLFPQMEVSGAALASSVSALLVLLLAIGYLYNNPKTLTLQLSKVRPNWPVLRSLLKVGVPAGSEFMLTFFYMAMIYWALSQFGSAEQAGFGLGTRISQSLFLPVMAIAFATPAIAGQNFAAGKFERVHATYKISMVMTVSLMALVALPCIFAPEIMLTPFSSDPEVILVAATFLSFIGFNFVPTGIVMTSSGMFQSFGNTLPSLASTFIRVGTFSLCLIYLVSKDNFEVTTIWLLSVSTVFVQAAISYTLLQKAMKKKVYGRMSDMKEASAQT</sequence>
<dbReference type="NCBIfam" id="TIGR00797">
    <property type="entry name" value="matE"/>
    <property type="match status" value="1"/>
</dbReference>
<name>A0A4Q0YXA3_9GAMM</name>
<keyword evidence="3" id="KW-0813">Transport</keyword>
<accession>A0A4Q0YXA3</accession>
<evidence type="ECO:0000256" key="1">
    <source>
        <dbReference type="ARBA" id="ARBA00004429"/>
    </source>
</evidence>
<dbReference type="PANTHER" id="PTHR43298:SF2">
    <property type="entry name" value="FMN_FAD EXPORTER YEEO-RELATED"/>
    <property type="match status" value="1"/>
</dbReference>
<reference evidence="13 14" key="1">
    <citation type="submission" date="2017-10" db="EMBL/GenBank/DDBJ databases">
        <title>Nyctiphanis sp. nov., isolated from the stomach of the euphausiid Nyctiphanes simplex (Hansen, 1911) in the Gulf of California.</title>
        <authorList>
            <person name="Gomez-Gil B."/>
            <person name="Aguilar-Mendez M."/>
            <person name="Lopez-Cortes A."/>
            <person name="Gomez-Gutierrez J."/>
            <person name="Roque A."/>
            <person name="Lang E."/>
            <person name="Gonzalez-Castillo A."/>
        </authorList>
    </citation>
    <scope>NUCLEOTIDE SEQUENCE [LARGE SCALE GENOMIC DNA]</scope>
    <source>
        <strain evidence="13 14">CAIM 600</strain>
    </source>
</reference>
<evidence type="ECO:0000256" key="12">
    <source>
        <dbReference type="SAM" id="Phobius"/>
    </source>
</evidence>
<comment type="subcellular location">
    <subcellularLocation>
        <location evidence="1">Cell inner membrane</location>
        <topology evidence="1">Multi-pass membrane protein</topology>
    </subcellularLocation>
</comment>
<evidence type="ECO:0000256" key="11">
    <source>
        <dbReference type="ARBA" id="ARBA00031636"/>
    </source>
</evidence>
<keyword evidence="14" id="KW-1185">Reference proteome</keyword>
<feature type="transmembrane region" description="Helical" evidence="12">
    <location>
        <begin position="12"/>
        <end position="33"/>
    </location>
</feature>
<organism evidence="13 14">
    <name type="scientific">Veronia nyctiphanis</name>
    <dbReference type="NCBI Taxonomy" id="1278244"/>
    <lineage>
        <taxon>Bacteria</taxon>
        <taxon>Pseudomonadati</taxon>
        <taxon>Pseudomonadota</taxon>
        <taxon>Gammaproteobacteria</taxon>
        <taxon>Vibrionales</taxon>
        <taxon>Vibrionaceae</taxon>
        <taxon>Veronia</taxon>
    </lineage>
</organism>
<dbReference type="GO" id="GO:0042910">
    <property type="term" value="F:xenobiotic transmembrane transporter activity"/>
    <property type="evidence" value="ECO:0007669"/>
    <property type="project" value="InterPro"/>
</dbReference>
<evidence type="ECO:0000313" key="13">
    <source>
        <dbReference type="EMBL" id="RXJ73691.1"/>
    </source>
</evidence>
<dbReference type="OrthoDB" id="9806302at2"/>
<dbReference type="AlphaFoldDB" id="A0A4Q0YXA3"/>
<dbReference type="GO" id="GO:0005886">
    <property type="term" value="C:plasma membrane"/>
    <property type="evidence" value="ECO:0007669"/>
    <property type="project" value="UniProtKB-SubCell"/>
</dbReference>
<feature type="transmembrane region" description="Helical" evidence="12">
    <location>
        <begin position="163"/>
        <end position="188"/>
    </location>
</feature>
<feature type="transmembrane region" description="Helical" evidence="12">
    <location>
        <begin position="352"/>
        <end position="374"/>
    </location>
</feature>
<keyword evidence="7 12" id="KW-1133">Transmembrane helix</keyword>
<feature type="transmembrane region" description="Helical" evidence="12">
    <location>
        <begin position="414"/>
        <end position="436"/>
    </location>
</feature>
<keyword evidence="4" id="KW-0050">Antiport</keyword>
<proteinExistence type="predicted"/>
<dbReference type="PANTHER" id="PTHR43298">
    <property type="entry name" value="MULTIDRUG RESISTANCE PROTEIN NORM-RELATED"/>
    <property type="match status" value="1"/>
</dbReference>
<evidence type="ECO:0000256" key="10">
    <source>
        <dbReference type="ARBA" id="ARBA00030855"/>
    </source>
</evidence>
<keyword evidence="8" id="KW-0406">Ion transport</keyword>
<evidence type="ECO:0000256" key="7">
    <source>
        <dbReference type="ARBA" id="ARBA00022989"/>
    </source>
</evidence>
<feature type="transmembrane region" description="Helical" evidence="12">
    <location>
        <begin position="318"/>
        <end position="340"/>
    </location>
</feature>
<keyword evidence="5" id="KW-1003">Cell membrane</keyword>
<protein>
    <recommendedName>
        <fullName evidence="2">Multidrug resistance protein NorM</fullName>
    </recommendedName>
    <alternativeName>
        <fullName evidence="11">Multidrug-efflux transporter</fullName>
    </alternativeName>
    <alternativeName>
        <fullName evidence="10">Na(+)/drug antiporter</fullName>
    </alternativeName>
</protein>
<feature type="transmembrane region" description="Helical" evidence="12">
    <location>
        <begin position="194"/>
        <end position="217"/>
    </location>
</feature>
<dbReference type="GO" id="GO:0006811">
    <property type="term" value="P:monoatomic ion transport"/>
    <property type="evidence" value="ECO:0007669"/>
    <property type="project" value="UniProtKB-KW"/>
</dbReference>